<dbReference type="OrthoDB" id="87732at2157"/>
<dbReference type="HOGENOM" id="CLU_512537_0_0_2"/>
<dbReference type="EMBL" id="CP011267">
    <property type="protein sequence ID" value="AKG90928.1"/>
    <property type="molecule type" value="Genomic_DNA"/>
</dbReference>
<keyword evidence="4" id="KW-0472">Membrane</keyword>
<evidence type="ECO:0000313" key="7">
    <source>
        <dbReference type="Proteomes" id="UP000034723"/>
    </source>
</evidence>
<dbReference type="AlphaFoldDB" id="A0A0F7IDC6"/>
<dbReference type="GO" id="GO:0016887">
    <property type="term" value="F:ATP hydrolysis activity"/>
    <property type="evidence" value="ECO:0007669"/>
    <property type="project" value="InterPro"/>
</dbReference>
<evidence type="ECO:0000259" key="5">
    <source>
        <dbReference type="PROSITE" id="PS50893"/>
    </source>
</evidence>
<dbReference type="CDD" id="cd03230">
    <property type="entry name" value="ABC_DR_subfamily_A"/>
    <property type="match status" value="1"/>
</dbReference>
<feature type="transmembrane region" description="Helical" evidence="4">
    <location>
        <begin position="349"/>
        <end position="368"/>
    </location>
</feature>
<dbReference type="InterPro" id="IPR051782">
    <property type="entry name" value="ABC_Transporter_VariousFunc"/>
</dbReference>
<gene>
    <name evidence="6" type="ORF">GAH_01793</name>
</gene>
<name>A0A0F7IDC6_9EURY</name>
<evidence type="ECO:0000313" key="6">
    <source>
        <dbReference type="EMBL" id="AKG90928.1"/>
    </source>
</evidence>
<keyword evidence="1" id="KW-0813">Transport</keyword>
<feature type="transmembrane region" description="Helical" evidence="4">
    <location>
        <begin position="242"/>
        <end position="264"/>
    </location>
</feature>
<dbReference type="GeneID" id="25419526"/>
<evidence type="ECO:0000256" key="1">
    <source>
        <dbReference type="ARBA" id="ARBA00022448"/>
    </source>
</evidence>
<feature type="domain" description="ABC transporter" evidence="5">
    <location>
        <begin position="4"/>
        <end position="247"/>
    </location>
</feature>
<dbReference type="Proteomes" id="UP000034723">
    <property type="component" value="Chromosome"/>
</dbReference>
<dbReference type="SUPFAM" id="SSF52540">
    <property type="entry name" value="P-loop containing nucleoside triphosphate hydrolases"/>
    <property type="match status" value="1"/>
</dbReference>
<organism evidence="6 7">
    <name type="scientific">Geoglobus ahangari</name>
    <dbReference type="NCBI Taxonomy" id="113653"/>
    <lineage>
        <taxon>Archaea</taxon>
        <taxon>Methanobacteriati</taxon>
        <taxon>Methanobacteriota</taxon>
        <taxon>Archaeoglobi</taxon>
        <taxon>Archaeoglobales</taxon>
        <taxon>Archaeoglobaceae</taxon>
        <taxon>Geoglobus</taxon>
    </lineage>
</organism>
<feature type="transmembrane region" description="Helical" evidence="4">
    <location>
        <begin position="148"/>
        <end position="170"/>
    </location>
</feature>
<feature type="transmembrane region" description="Helical" evidence="4">
    <location>
        <begin position="450"/>
        <end position="467"/>
    </location>
</feature>
<reference evidence="6 7" key="1">
    <citation type="submission" date="2015-04" db="EMBL/GenBank/DDBJ databases">
        <title>The complete genome sequence of the hyperthermophilic, obligate iron-reducing archaeon Geoglobus ahangari strain 234T.</title>
        <authorList>
            <person name="Manzella M.P."/>
            <person name="Holmes D.E."/>
            <person name="Rocheleau J.M."/>
            <person name="Chung A."/>
            <person name="Reguera G."/>
            <person name="Kashefi K."/>
        </authorList>
    </citation>
    <scope>NUCLEOTIDE SEQUENCE [LARGE SCALE GENOMIC DNA]</scope>
    <source>
        <strain evidence="6 7">234</strain>
    </source>
</reference>
<dbReference type="InterPro" id="IPR027417">
    <property type="entry name" value="P-loop_NTPase"/>
</dbReference>
<keyword evidence="7" id="KW-1185">Reference proteome</keyword>
<dbReference type="RefSeq" id="WP_052747833.1">
    <property type="nucleotide sequence ID" value="NZ_CP011267.1"/>
</dbReference>
<dbReference type="GO" id="GO:0005524">
    <property type="term" value="F:ATP binding"/>
    <property type="evidence" value="ECO:0007669"/>
    <property type="project" value="UniProtKB-KW"/>
</dbReference>
<keyword evidence="2" id="KW-0547">Nucleotide-binding</keyword>
<dbReference type="STRING" id="113653.GAH_01793"/>
<dbReference type="InterPro" id="IPR003439">
    <property type="entry name" value="ABC_transporter-like_ATP-bd"/>
</dbReference>
<feature type="transmembrane region" description="Helical" evidence="4">
    <location>
        <begin position="176"/>
        <end position="194"/>
    </location>
</feature>
<evidence type="ECO:0000256" key="2">
    <source>
        <dbReference type="ARBA" id="ARBA00022741"/>
    </source>
</evidence>
<protein>
    <submittedName>
        <fullName evidence="6">ABC transporter</fullName>
    </submittedName>
</protein>
<feature type="transmembrane region" description="Helical" evidence="4">
    <location>
        <begin position="215"/>
        <end position="236"/>
    </location>
</feature>
<proteinExistence type="predicted"/>
<dbReference type="PANTHER" id="PTHR42939">
    <property type="entry name" value="ABC TRANSPORTER ATP-BINDING PROTEIN ALBC-RELATED"/>
    <property type="match status" value="1"/>
</dbReference>
<keyword evidence="4" id="KW-1133">Transmembrane helix</keyword>
<dbReference type="Pfam" id="PF00005">
    <property type="entry name" value="ABC_tran"/>
    <property type="match status" value="1"/>
</dbReference>
<feature type="transmembrane region" description="Helical" evidence="4">
    <location>
        <begin position="374"/>
        <end position="394"/>
    </location>
</feature>
<accession>A0A0F7IDC6</accession>
<dbReference type="PANTHER" id="PTHR42939:SF1">
    <property type="entry name" value="ABC TRANSPORTER ATP-BINDING PROTEIN ALBC-RELATED"/>
    <property type="match status" value="1"/>
</dbReference>
<dbReference type="PROSITE" id="PS50893">
    <property type="entry name" value="ABC_TRANSPORTER_2"/>
    <property type="match status" value="1"/>
</dbReference>
<evidence type="ECO:0000256" key="3">
    <source>
        <dbReference type="ARBA" id="ARBA00022840"/>
    </source>
</evidence>
<sequence>MHAIEVLNLEKRFGNTKALDGLTFSVGKGEIYTLLGKNGAGKSTTLKILAGLLRPDNGCARILGRDVRDRKSVLERVGYIPEEPVLFPYLTAREVLMFSARMSGMDEWEDRVRYLLEVISFSPKVEVRSSNSMSWGTKPVTELRRMKVHYIPLLAIPAYLIAEFITLYLPSGLPDYFALYFAIPAVSFMDFLARQESSTFWLYRSSDVVSEFTKVTILKVVLGGYAVYLPSAAFVYPLVSDLIWIYVSTISLPFMSVICTVLALRDLSKPRGEAVTSVRSGKGDGGCCTLLLAVAGSRSYLCSDALCWVLLSPRDSAPATLHAHSEKDWQRGGCRVKAVVYRDKRKSTITFAIFLVGVFLASLAMVYAGLSEAAILAFFVVIYLALRVPLFVFAKSAESVEVDVIEEVETSPSAVFRAMIGNSKAFIICFSSLVAALILFVAIIPQYTFFPLNMLLILLVVSVFRNTRLKVCRQGIVDGGSALIPWSEFSGVRNVGGLIILERRFAFPVVLPERKDLLQTIGDLLGPKASG</sequence>
<keyword evidence="4" id="KW-0812">Transmembrane</keyword>
<dbReference type="KEGG" id="gah:GAH_01793"/>
<feature type="transmembrane region" description="Helical" evidence="4">
    <location>
        <begin position="425"/>
        <end position="444"/>
    </location>
</feature>
<dbReference type="Gene3D" id="3.40.50.300">
    <property type="entry name" value="P-loop containing nucleotide triphosphate hydrolases"/>
    <property type="match status" value="1"/>
</dbReference>
<dbReference type="InParanoid" id="A0A0F7IDC6"/>
<evidence type="ECO:0000256" key="4">
    <source>
        <dbReference type="SAM" id="Phobius"/>
    </source>
</evidence>
<keyword evidence="3" id="KW-0067">ATP-binding</keyword>